<evidence type="ECO:0000256" key="6">
    <source>
        <dbReference type="ARBA" id="ARBA00022989"/>
    </source>
</evidence>
<keyword evidence="3" id="KW-1003">Cell membrane</keyword>
<dbReference type="RefSeq" id="WP_085893212.1">
    <property type="nucleotide sequence ID" value="NZ_FWFL01000008.1"/>
</dbReference>
<dbReference type="EC" id="2.7.8.36" evidence="11"/>
<evidence type="ECO:0000256" key="5">
    <source>
        <dbReference type="ARBA" id="ARBA00022692"/>
    </source>
</evidence>
<dbReference type="GO" id="GO:0005886">
    <property type="term" value="C:plasma membrane"/>
    <property type="evidence" value="ECO:0007669"/>
    <property type="project" value="UniProtKB-SubCell"/>
</dbReference>
<keyword evidence="12" id="KW-1185">Reference proteome</keyword>
<organism evidence="11 12">
    <name type="scientific">Roseovarius litorisediminis</name>
    <dbReference type="NCBI Taxonomy" id="1312363"/>
    <lineage>
        <taxon>Bacteria</taxon>
        <taxon>Pseudomonadati</taxon>
        <taxon>Pseudomonadota</taxon>
        <taxon>Alphaproteobacteria</taxon>
        <taxon>Rhodobacterales</taxon>
        <taxon>Roseobacteraceae</taxon>
        <taxon>Roseovarius</taxon>
    </lineage>
</organism>
<keyword evidence="7 9" id="KW-0472">Membrane</keyword>
<protein>
    <submittedName>
        <fullName evidence="11">Undecaprenyl phosphate N,N'-diacetylbacillosamine 1-phosphate transferase</fullName>
        <ecNumber evidence="11">2.7.8.36</ecNumber>
    </submittedName>
</protein>
<dbReference type="GO" id="GO:0102334">
    <property type="term" value="F:N,N'-diacetylbacilliosaminyl-1-phosphate transferase activity"/>
    <property type="evidence" value="ECO:0007669"/>
    <property type="project" value="UniProtKB-EC"/>
</dbReference>
<keyword evidence="8" id="KW-0270">Exopolysaccharide synthesis</keyword>
<dbReference type="PANTHER" id="PTHR30576:SF4">
    <property type="entry name" value="UNDECAPRENYL-PHOSPHATE GALACTOSE PHOSPHOTRANSFERASE"/>
    <property type="match status" value="1"/>
</dbReference>
<comment type="subcellular location">
    <subcellularLocation>
        <location evidence="1">Cell membrane</location>
    </subcellularLocation>
</comment>
<dbReference type="Proteomes" id="UP000193827">
    <property type="component" value="Unassembled WGS sequence"/>
</dbReference>
<dbReference type="EMBL" id="FWFL01000008">
    <property type="protein sequence ID" value="SLN55853.1"/>
    <property type="molecule type" value="Genomic_DNA"/>
</dbReference>
<dbReference type="PANTHER" id="PTHR30576">
    <property type="entry name" value="COLANIC BIOSYNTHESIS UDP-GLUCOSE LIPID CARRIER TRANSFERASE"/>
    <property type="match status" value="1"/>
</dbReference>
<keyword evidence="4 11" id="KW-0808">Transferase</keyword>
<reference evidence="11 12" key="1">
    <citation type="submission" date="2017-03" db="EMBL/GenBank/DDBJ databases">
        <authorList>
            <person name="Afonso C.L."/>
            <person name="Miller P.J."/>
            <person name="Scott M.A."/>
            <person name="Spackman E."/>
            <person name="Goraichik I."/>
            <person name="Dimitrov K.M."/>
            <person name="Suarez D.L."/>
            <person name="Swayne D.E."/>
        </authorList>
    </citation>
    <scope>NUCLEOTIDE SEQUENCE [LARGE SCALE GENOMIC DNA]</scope>
    <source>
        <strain evidence="11 12">CECT 8287</strain>
    </source>
</reference>
<dbReference type="AlphaFoldDB" id="A0A1Y5T5F4"/>
<keyword evidence="5 9" id="KW-0812">Transmembrane</keyword>
<evidence type="ECO:0000259" key="10">
    <source>
        <dbReference type="Pfam" id="PF02397"/>
    </source>
</evidence>
<evidence type="ECO:0000256" key="2">
    <source>
        <dbReference type="ARBA" id="ARBA00006464"/>
    </source>
</evidence>
<sequence length="230" mass="26114">MTAQNENFLSSDNTPINLIMNRIPVYGSVGFYRNVAKRVFDVFLVLVSAPIVVPVVLILAAFVASDGCNPFYRQKRVGKNGRIFTMWKLRTMVPNAKDQLDKHLEKDSAARLEWEEKQKLTDDPRITRLGGIIRKTSMDELPQLWNVLIGDMSLVGPRPMMPEQRCMYPGVSYYALRPGVSGFWQISDRHNSSFAARAEFDDLYNETVSFRTDLRVIACTMLVVLRGTGC</sequence>
<dbReference type="Pfam" id="PF02397">
    <property type="entry name" value="Bac_transf"/>
    <property type="match status" value="1"/>
</dbReference>
<keyword evidence="6 9" id="KW-1133">Transmembrane helix</keyword>
<gene>
    <name evidence="11" type="primary">pglC_2</name>
    <name evidence="11" type="ORF">PEL8287_02989</name>
</gene>
<evidence type="ECO:0000313" key="12">
    <source>
        <dbReference type="Proteomes" id="UP000193827"/>
    </source>
</evidence>
<dbReference type="GO" id="GO:0000271">
    <property type="term" value="P:polysaccharide biosynthetic process"/>
    <property type="evidence" value="ECO:0007669"/>
    <property type="project" value="UniProtKB-KW"/>
</dbReference>
<dbReference type="InterPro" id="IPR003362">
    <property type="entry name" value="Bact_transf"/>
</dbReference>
<name>A0A1Y5T5F4_9RHOB</name>
<evidence type="ECO:0000256" key="9">
    <source>
        <dbReference type="SAM" id="Phobius"/>
    </source>
</evidence>
<comment type="similarity">
    <text evidence="2">Belongs to the bacterial sugar transferase family.</text>
</comment>
<accession>A0A1Y5T5F4</accession>
<evidence type="ECO:0000256" key="7">
    <source>
        <dbReference type="ARBA" id="ARBA00023136"/>
    </source>
</evidence>
<feature type="domain" description="Bacterial sugar transferase" evidence="10">
    <location>
        <begin position="37"/>
        <end position="225"/>
    </location>
</feature>
<feature type="transmembrane region" description="Helical" evidence="9">
    <location>
        <begin position="42"/>
        <end position="64"/>
    </location>
</feature>
<evidence type="ECO:0000256" key="3">
    <source>
        <dbReference type="ARBA" id="ARBA00022475"/>
    </source>
</evidence>
<evidence type="ECO:0000313" key="11">
    <source>
        <dbReference type="EMBL" id="SLN55853.1"/>
    </source>
</evidence>
<evidence type="ECO:0000256" key="8">
    <source>
        <dbReference type="ARBA" id="ARBA00023169"/>
    </source>
</evidence>
<evidence type="ECO:0000256" key="4">
    <source>
        <dbReference type="ARBA" id="ARBA00022679"/>
    </source>
</evidence>
<proteinExistence type="inferred from homology"/>
<evidence type="ECO:0000256" key="1">
    <source>
        <dbReference type="ARBA" id="ARBA00004236"/>
    </source>
</evidence>